<reference evidence="7" key="1">
    <citation type="submission" date="2021-01" db="EMBL/GenBank/DDBJ databases">
        <authorList>
            <person name="Li R."/>
            <person name="Bekaert M."/>
        </authorList>
    </citation>
    <scope>NUCLEOTIDE SEQUENCE</scope>
    <source>
        <strain evidence="7">Farmed</strain>
    </source>
</reference>
<feature type="domain" description="Sushi" evidence="6">
    <location>
        <begin position="560"/>
        <end position="616"/>
    </location>
</feature>
<feature type="domain" description="Sushi" evidence="6">
    <location>
        <begin position="323"/>
        <end position="379"/>
    </location>
</feature>
<dbReference type="PANTHER" id="PTHR45656:SF4">
    <property type="entry name" value="PROTEIN CBR-CLEC-78"/>
    <property type="match status" value="1"/>
</dbReference>
<protein>
    <submittedName>
        <fullName evidence="7">CSMD</fullName>
    </submittedName>
</protein>
<sequence length="876" mass="97835">MSELFKASISSLHWFLCHFWFIAISGFELIKPIFTHTQELLLGAFLKCSAHKARSSLTLSFKQLNNHIKILFNTVNSFVVRTSFSSLVYLAIYSTSFLISSFFLLSSTSIFYFLPFATSLILSLFFICQAASLNKFCTNPPTIANTLQPKKIQVRLGDSVNYTCKPNYHAFGITTAICGGAEGKKPKWIGPDMTCEKMCGKLPVTKKAYPTVATKASYPPFTEVSYVCKYGRKTLGSATAICRNGKWKPPSFLCIKQCGVPPVVSHALFYPSSNKKQFPEMTKVQYKCSKGYQQGGLSEAWCYQGKWRGPTMECKVNRETLNEMCGEPGHIANGHARVENSPVRHIIYSCANGMQLLGSEVQTCKPDGTWDHKTPTCILKPNYCGLPPTIQDAKHNASLKRPAYADGDVVAFTCIPGFFHMGHHLARCNGKNASWTGLDMTCQPMRCNPPGEIRGGRVEGSEFTYRSRIHFRCNIGHKLIGYEYLMCQENGEWNGAISSCEPITCPPLSKPENGARFGKNLFGSSIKYYCYDGYKLVGSEERMCSENQTWTGTEPRCEPFTCPPLSDPLNGRVNAGVSVNSVATYVCNNGYELQGPQRRICRVKENWTGSEPKCIEKGCLKPAPLYNGYITGSAFTTGSIIFFQCKPGYKFVGRSKSAICLENKKWSIEEPKCYASCMVPDTPELHAYKQDFFEKILFSARDKLEHDSSLEYYCGSGYKPSIPKIVWCNNGTWSLPGVKCVKDNSKLCEIPRDPVNGKVSFEKETSSEMIEPGNVAIFVCEPKFQLMGVSKVVCGPNGRWMDKFPRCVFFKPEILGSCHDPGYPENGYKKSWQESMTVGSSIIFSCRQGYFMSGSSETTCLSTLEWSNPKPKCLRF</sequence>
<keyword evidence="5" id="KW-0472">Membrane</keyword>
<feature type="domain" description="Sushi" evidence="6">
    <location>
        <begin position="816"/>
        <end position="875"/>
    </location>
</feature>
<evidence type="ECO:0000256" key="1">
    <source>
        <dbReference type="ARBA" id="ARBA00022729"/>
    </source>
</evidence>
<feature type="disulfide bond" evidence="4">
    <location>
        <begin position="780"/>
        <end position="807"/>
    </location>
</feature>
<feature type="transmembrane region" description="Helical" evidence="5">
    <location>
        <begin position="12"/>
        <end position="30"/>
    </location>
</feature>
<feature type="domain" description="Sushi" evidence="6">
    <location>
        <begin position="503"/>
        <end position="559"/>
    </location>
</feature>
<dbReference type="PANTHER" id="PTHR45656">
    <property type="entry name" value="PROTEIN CBR-CLEC-78"/>
    <property type="match status" value="1"/>
</dbReference>
<dbReference type="InterPro" id="IPR000436">
    <property type="entry name" value="Sushi_SCR_CCP_dom"/>
</dbReference>
<keyword evidence="5" id="KW-0812">Transmembrane</keyword>
<feature type="transmembrane region" description="Helical" evidence="5">
    <location>
        <begin position="112"/>
        <end position="133"/>
    </location>
</feature>
<accession>A0A812CND1</accession>
<dbReference type="InterPro" id="IPR051277">
    <property type="entry name" value="SEZ6_CSMD_C4BPB_Regulators"/>
</dbReference>
<organism evidence="7 8">
    <name type="scientific">Acanthosepion pharaonis</name>
    <name type="common">Pharaoh cuttlefish</name>
    <name type="synonym">Sepia pharaonis</name>
    <dbReference type="NCBI Taxonomy" id="158019"/>
    <lineage>
        <taxon>Eukaryota</taxon>
        <taxon>Metazoa</taxon>
        <taxon>Spiralia</taxon>
        <taxon>Lophotrochozoa</taxon>
        <taxon>Mollusca</taxon>
        <taxon>Cephalopoda</taxon>
        <taxon>Coleoidea</taxon>
        <taxon>Decapodiformes</taxon>
        <taxon>Sepiida</taxon>
        <taxon>Sepiina</taxon>
        <taxon>Sepiidae</taxon>
        <taxon>Acanthosepion</taxon>
    </lineage>
</organism>
<evidence type="ECO:0000256" key="2">
    <source>
        <dbReference type="ARBA" id="ARBA00022737"/>
    </source>
</evidence>
<dbReference type="Pfam" id="PF00084">
    <property type="entry name" value="Sushi"/>
    <property type="match status" value="12"/>
</dbReference>
<dbReference type="SUPFAM" id="SSF57535">
    <property type="entry name" value="Complement control module/SCR domain"/>
    <property type="match status" value="11"/>
</dbReference>
<feature type="domain" description="Sushi" evidence="6">
    <location>
        <begin position="256"/>
        <end position="316"/>
    </location>
</feature>
<dbReference type="PROSITE" id="PS50923">
    <property type="entry name" value="SUSHI"/>
    <property type="match status" value="10"/>
</dbReference>
<keyword evidence="5" id="KW-1133">Transmembrane helix</keyword>
<evidence type="ECO:0000313" key="7">
    <source>
        <dbReference type="EMBL" id="CAE1274104.1"/>
    </source>
</evidence>
<feature type="disulfide bond" evidence="4">
    <location>
        <begin position="587"/>
        <end position="614"/>
    </location>
</feature>
<dbReference type="SMART" id="SM00032">
    <property type="entry name" value="CCP"/>
    <property type="match status" value="12"/>
</dbReference>
<evidence type="ECO:0000256" key="4">
    <source>
        <dbReference type="PROSITE-ProRule" id="PRU00302"/>
    </source>
</evidence>
<keyword evidence="1" id="KW-0732">Signal</keyword>
<dbReference type="CDD" id="cd00033">
    <property type="entry name" value="CCP"/>
    <property type="match status" value="9"/>
</dbReference>
<dbReference type="EMBL" id="CAHIKZ030001764">
    <property type="protein sequence ID" value="CAE1274104.1"/>
    <property type="molecule type" value="Genomic_DNA"/>
</dbReference>
<evidence type="ECO:0000313" key="8">
    <source>
        <dbReference type="Proteomes" id="UP000597762"/>
    </source>
</evidence>
<feature type="disulfide bond" evidence="4">
    <location>
        <begin position="530"/>
        <end position="557"/>
    </location>
</feature>
<evidence type="ECO:0000256" key="3">
    <source>
        <dbReference type="ARBA" id="ARBA00023157"/>
    </source>
</evidence>
<proteinExistence type="predicted"/>
<feature type="domain" description="Sushi" evidence="6">
    <location>
        <begin position="617"/>
        <end position="675"/>
    </location>
</feature>
<feature type="disulfide bond" evidence="4">
    <location>
        <begin position="846"/>
        <end position="873"/>
    </location>
</feature>
<dbReference type="OrthoDB" id="6040213at2759"/>
<keyword evidence="2" id="KW-0677">Repeat</keyword>
<feature type="transmembrane region" description="Helical" evidence="5">
    <location>
        <begin position="87"/>
        <end position="105"/>
    </location>
</feature>
<dbReference type="Proteomes" id="UP000597762">
    <property type="component" value="Unassembled WGS sequence"/>
</dbReference>
<feature type="domain" description="Sushi" evidence="6">
    <location>
        <begin position="135"/>
        <end position="197"/>
    </location>
</feature>
<dbReference type="InterPro" id="IPR035976">
    <property type="entry name" value="Sushi/SCR/CCP_sf"/>
</dbReference>
<keyword evidence="8" id="KW-1185">Reference proteome</keyword>
<dbReference type="Gene3D" id="2.10.70.10">
    <property type="entry name" value="Complement Module, domain 1"/>
    <property type="match status" value="12"/>
</dbReference>
<feature type="disulfide bond" evidence="4">
    <location>
        <begin position="350"/>
        <end position="377"/>
    </location>
</feature>
<name>A0A812CND1_ACAPH</name>
<evidence type="ECO:0000259" key="6">
    <source>
        <dbReference type="PROSITE" id="PS50923"/>
    </source>
</evidence>
<comment type="caution">
    <text evidence="4">Lacks conserved residue(s) required for the propagation of feature annotation.</text>
</comment>
<keyword evidence="3 4" id="KW-1015">Disulfide bond</keyword>
<feature type="disulfide bond" evidence="4">
    <location>
        <begin position="473"/>
        <end position="500"/>
    </location>
</feature>
<feature type="domain" description="Sushi" evidence="6">
    <location>
        <begin position="382"/>
        <end position="444"/>
    </location>
</feature>
<feature type="domain" description="Sushi" evidence="6">
    <location>
        <begin position="746"/>
        <end position="809"/>
    </location>
</feature>
<keyword evidence="4" id="KW-0768">Sushi</keyword>
<feature type="domain" description="Sushi" evidence="6">
    <location>
        <begin position="445"/>
        <end position="502"/>
    </location>
</feature>
<dbReference type="AlphaFoldDB" id="A0A812CND1"/>
<comment type="caution">
    <text evidence="7">The sequence shown here is derived from an EMBL/GenBank/DDBJ whole genome shotgun (WGS) entry which is preliminary data.</text>
</comment>
<gene>
    <name evidence="7" type="ORF">SPHA_38636</name>
</gene>
<evidence type="ECO:0000256" key="5">
    <source>
        <dbReference type="SAM" id="Phobius"/>
    </source>
</evidence>